<dbReference type="Pfam" id="PF01150">
    <property type="entry name" value="GDA1_CD39"/>
    <property type="match status" value="1"/>
</dbReference>
<evidence type="ECO:0000256" key="3">
    <source>
        <dbReference type="ARBA" id="ARBA00022692"/>
    </source>
</evidence>
<dbReference type="Gene3D" id="3.30.420.150">
    <property type="entry name" value="Exopolyphosphatase. Domain 2"/>
    <property type="match status" value="1"/>
</dbReference>
<feature type="active site" description="Proton acceptor" evidence="8">
    <location>
        <position position="213"/>
    </location>
</feature>
<evidence type="ECO:0000256" key="5">
    <source>
        <dbReference type="ARBA" id="ARBA00022989"/>
    </source>
</evidence>
<evidence type="ECO:0000256" key="6">
    <source>
        <dbReference type="ARBA" id="ARBA00023136"/>
    </source>
</evidence>
<feature type="transmembrane region" description="Helical" evidence="11">
    <location>
        <begin position="555"/>
        <end position="575"/>
    </location>
</feature>
<evidence type="ECO:0000256" key="9">
    <source>
        <dbReference type="PIRSR" id="PIRSR600407-2"/>
    </source>
</evidence>
<evidence type="ECO:0000256" key="1">
    <source>
        <dbReference type="ARBA" id="ARBA00004127"/>
    </source>
</evidence>
<dbReference type="InterPro" id="IPR000407">
    <property type="entry name" value="GDA1_CD39_NTPase"/>
</dbReference>
<dbReference type="GO" id="GO:0046036">
    <property type="term" value="P:CTP metabolic process"/>
    <property type="evidence" value="ECO:0007669"/>
    <property type="project" value="TreeGrafter"/>
</dbReference>
<evidence type="ECO:0000256" key="10">
    <source>
        <dbReference type="RuleBase" id="RU003833"/>
    </source>
</evidence>
<dbReference type="PANTHER" id="PTHR11782">
    <property type="entry name" value="ADENOSINE/GUANOSINE DIPHOSPHATASE"/>
    <property type="match status" value="1"/>
</dbReference>
<keyword evidence="13" id="KW-1185">Reference proteome</keyword>
<feature type="transmembrane region" description="Helical" evidence="11">
    <location>
        <begin position="27"/>
        <end position="45"/>
    </location>
</feature>
<evidence type="ECO:0000256" key="4">
    <source>
        <dbReference type="ARBA" id="ARBA00022801"/>
    </source>
</evidence>
<gene>
    <name evidence="12" type="ORF">HOLleu_32904</name>
</gene>
<keyword evidence="9" id="KW-0547">Nucleotide-binding</keyword>
<keyword evidence="4 10" id="KW-0378">Hydrolase</keyword>
<accession>A0A9Q0YPW2</accession>
<dbReference type="AlphaFoldDB" id="A0A9Q0YPW2"/>
<comment type="subcellular location">
    <subcellularLocation>
        <location evidence="1">Endomembrane system</location>
        <topology evidence="1">Multi-pass membrane protein</topology>
    </subcellularLocation>
</comment>
<dbReference type="Proteomes" id="UP001152320">
    <property type="component" value="Chromosome 17"/>
</dbReference>
<protein>
    <submittedName>
        <fullName evidence="12">Ectonucleoside triphosphate diphosphohydrolase 7</fullName>
    </submittedName>
</protein>
<keyword evidence="5 11" id="KW-1133">Transmembrane helix</keyword>
<evidence type="ECO:0000313" key="13">
    <source>
        <dbReference type="Proteomes" id="UP001152320"/>
    </source>
</evidence>
<dbReference type="FunFam" id="3.30.420.40:FF:000057">
    <property type="entry name" value="Ectonucleoside triphosphate diphosphohydrolase 4"/>
    <property type="match status" value="1"/>
</dbReference>
<dbReference type="GO" id="GO:0004382">
    <property type="term" value="F:GDP phosphatase activity"/>
    <property type="evidence" value="ECO:0007669"/>
    <property type="project" value="TreeGrafter"/>
</dbReference>
<dbReference type="EMBL" id="JAIZAY010000017">
    <property type="protein sequence ID" value="KAJ8025365.1"/>
    <property type="molecule type" value="Genomic_DNA"/>
</dbReference>
<keyword evidence="7" id="KW-0325">Glycoprotein</keyword>
<dbReference type="GO" id="GO:0006256">
    <property type="term" value="P:UDP catabolic process"/>
    <property type="evidence" value="ECO:0007669"/>
    <property type="project" value="TreeGrafter"/>
</dbReference>
<dbReference type="GO" id="GO:0016020">
    <property type="term" value="C:membrane"/>
    <property type="evidence" value="ECO:0007669"/>
    <property type="project" value="TreeGrafter"/>
</dbReference>
<organism evidence="12 13">
    <name type="scientific">Holothuria leucospilota</name>
    <name type="common">Black long sea cucumber</name>
    <name type="synonym">Mertensiothuria leucospilota</name>
    <dbReference type="NCBI Taxonomy" id="206669"/>
    <lineage>
        <taxon>Eukaryota</taxon>
        <taxon>Metazoa</taxon>
        <taxon>Echinodermata</taxon>
        <taxon>Eleutherozoa</taxon>
        <taxon>Echinozoa</taxon>
        <taxon>Holothuroidea</taxon>
        <taxon>Aspidochirotacea</taxon>
        <taxon>Aspidochirotida</taxon>
        <taxon>Holothuriidae</taxon>
        <taxon>Holothuria</taxon>
    </lineage>
</organism>
<evidence type="ECO:0000256" key="7">
    <source>
        <dbReference type="ARBA" id="ARBA00023180"/>
    </source>
</evidence>
<dbReference type="PROSITE" id="PS01238">
    <property type="entry name" value="GDA1_CD39_NTPASE"/>
    <property type="match status" value="1"/>
</dbReference>
<reference evidence="12" key="1">
    <citation type="submission" date="2021-10" db="EMBL/GenBank/DDBJ databases">
        <title>Tropical sea cucumber genome reveals ecological adaptation and Cuvierian tubules defense mechanism.</title>
        <authorList>
            <person name="Chen T."/>
        </authorList>
    </citation>
    <scope>NUCLEOTIDE SEQUENCE</scope>
    <source>
        <strain evidence="12">Nanhai2018</strain>
        <tissue evidence="12">Muscle</tissue>
    </source>
</reference>
<dbReference type="GO" id="GO:0005524">
    <property type="term" value="F:ATP binding"/>
    <property type="evidence" value="ECO:0007669"/>
    <property type="project" value="UniProtKB-KW"/>
</dbReference>
<dbReference type="GO" id="GO:0017111">
    <property type="term" value="F:ribonucleoside triphosphate phosphatase activity"/>
    <property type="evidence" value="ECO:0007669"/>
    <property type="project" value="TreeGrafter"/>
</dbReference>
<keyword evidence="3 11" id="KW-0812">Transmembrane</keyword>
<feature type="binding site" evidence="9">
    <location>
        <begin position="261"/>
        <end position="265"/>
    </location>
    <ligand>
        <name>ATP</name>
        <dbReference type="ChEBI" id="CHEBI:30616"/>
    </ligand>
</feature>
<dbReference type="CDD" id="cd24045">
    <property type="entry name" value="ASKHA_NBD_NTPDase4-like"/>
    <property type="match status" value="1"/>
</dbReference>
<comment type="similarity">
    <text evidence="2 10">Belongs to the GDA1/CD39 NTPase family.</text>
</comment>
<comment type="caution">
    <text evidence="12">The sequence shown here is derived from an EMBL/GenBank/DDBJ whole genome shotgun (WGS) entry which is preliminary data.</text>
</comment>
<dbReference type="OrthoDB" id="6372431at2759"/>
<evidence type="ECO:0000256" key="11">
    <source>
        <dbReference type="SAM" id="Phobius"/>
    </source>
</evidence>
<keyword evidence="9" id="KW-0067">ATP-binding</keyword>
<dbReference type="Gene3D" id="3.30.420.40">
    <property type="match status" value="1"/>
</dbReference>
<sequence>MARCSLRMSFPAVWRIGGRKASTQRRIALLFIVVGLFMICTYFAYETLSQHHEQNAALSEYAKKYEHIEVTDTDDENLYYGIVIDMGSSGSRVFVYFWPQHTGKPNELLNIQQMRDQERKAVVKKIKPGLSSLADTPEKVDGYIRPLLDYAASKIPSSKHHETPLYILATAGMRMLPQSKQDDLLGRLREGVPKNYKFLFSDTSVEIISGKQEGVYAWIGINYVLGRFSHDESDPYQVSIDIPGDGKLIRKRTVGVLDMGGGSAQVAFEVPQKLEFKDKEMLAKGHIAEFNLGCHQHESDHVYRVYVTTFLGYGGNAARKRYEKSLVNITKDSDESVRSGIGMTFSSPILDPCLPKGLKDSITVSKKEVFLRGSGNFDKCQGQLKPLLNLSVPCEKEPCSFNGVFQPNIEFSNSEFYGFSEYWYCMEDVLRIGGVYDYEKFQKAAKNYCATRWSLLKEHYEKGLYSKADEFRIKYQCFKSAWITTVLHDGFKFPKDYKYLRTASLIHDKEVQWTLGAILHRTRFLPLREIQHSSLQKPYKPPWVKAATPWLSNQYLLVICFMIVSVFIFVYIRWLRRLGPQRSTLARVPTMAYFMTEEGQIQEGIYEREEHLPN</sequence>
<evidence type="ECO:0000256" key="8">
    <source>
        <dbReference type="PIRSR" id="PIRSR600407-1"/>
    </source>
</evidence>
<evidence type="ECO:0000256" key="2">
    <source>
        <dbReference type="ARBA" id="ARBA00009283"/>
    </source>
</evidence>
<evidence type="ECO:0000313" key="12">
    <source>
        <dbReference type="EMBL" id="KAJ8025365.1"/>
    </source>
</evidence>
<dbReference type="GO" id="GO:0045134">
    <property type="term" value="F:UDP phosphatase activity"/>
    <property type="evidence" value="ECO:0007669"/>
    <property type="project" value="TreeGrafter"/>
</dbReference>
<proteinExistence type="inferred from homology"/>
<dbReference type="GO" id="GO:0005794">
    <property type="term" value="C:Golgi apparatus"/>
    <property type="evidence" value="ECO:0007669"/>
    <property type="project" value="TreeGrafter"/>
</dbReference>
<dbReference type="PANTHER" id="PTHR11782:SF121">
    <property type="entry name" value="NUCLEOSIDE-DIPHOSPHATASE MIG-23"/>
    <property type="match status" value="1"/>
</dbReference>
<keyword evidence="6 11" id="KW-0472">Membrane</keyword>
<dbReference type="FunFam" id="3.30.420.150:FF:000003">
    <property type="entry name" value="ectonucleoside triphosphate diphosphohydrolase 7"/>
    <property type="match status" value="1"/>
</dbReference>
<name>A0A9Q0YPW2_HOLLE</name>